<accession>A0A1N6CSX1</accession>
<organism evidence="1 2">
    <name type="scientific">Parasphingorhabdus marina DSM 22363</name>
    <dbReference type="NCBI Taxonomy" id="1123272"/>
    <lineage>
        <taxon>Bacteria</taxon>
        <taxon>Pseudomonadati</taxon>
        <taxon>Pseudomonadota</taxon>
        <taxon>Alphaproteobacteria</taxon>
        <taxon>Sphingomonadales</taxon>
        <taxon>Sphingomonadaceae</taxon>
        <taxon>Parasphingorhabdus</taxon>
    </lineage>
</organism>
<evidence type="ECO:0008006" key="3">
    <source>
        <dbReference type="Google" id="ProtNLM"/>
    </source>
</evidence>
<dbReference type="Proteomes" id="UP000185192">
    <property type="component" value="Unassembled WGS sequence"/>
</dbReference>
<evidence type="ECO:0000313" key="1">
    <source>
        <dbReference type="EMBL" id="SIN61612.1"/>
    </source>
</evidence>
<keyword evidence="2" id="KW-1185">Reference proteome</keyword>
<sequence length="175" mass="19818">MTRRSFSKLTLRLWLVIIALFVAISPARADIAVTFYSHDFGKNFPHAFFVMKGELDSGEKVDTSYGFTAVNISPGILWGSVKGKVETPKPKYIEQSNPHFTVVVGDEGYRRLMSVVTKWRDMPQKSYHLNKRNCVHFASEAIAALGFRFNSKTKNWKKPKSFMIEVLGLNPGLSK</sequence>
<reference evidence="2" key="1">
    <citation type="submission" date="2016-11" db="EMBL/GenBank/DDBJ databases">
        <authorList>
            <person name="Varghese N."/>
            <person name="Submissions S."/>
        </authorList>
    </citation>
    <scope>NUCLEOTIDE SEQUENCE [LARGE SCALE GENOMIC DNA]</scope>
    <source>
        <strain evidence="2">DSM 22363</strain>
    </source>
</reference>
<dbReference type="AlphaFoldDB" id="A0A1N6CSX1"/>
<gene>
    <name evidence="1" type="ORF">SAMN02745824_0920</name>
</gene>
<protein>
    <recommendedName>
        <fullName evidence="3">DUF4105 domain-containing protein</fullName>
    </recommendedName>
</protein>
<dbReference type="RefSeq" id="WP_239447353.1">
    <property type="nucleotide sequence ID" value="NZ_FSQW01000001.1"/>
</dbReference>
<evidence type="ECO:0000313" key="2">
    <source>
        <dbReference type="Proteomes" id="UP000185192"/>
    </source>
</evidence>
<name>A0A1N6CSX1_9SPHN</name>
<dbReference type="EMBL" id="FSQW01000001">
    <property type="protein sequence ID" value="SIN61612.1"/>
    <property type="molecule type" value="Genomic_DNA"/>
</dbReference>
<proteinExistence type="predicted"/>
<dbReference type="STRING" id="1123272.SAMN02745824_0920"/>